<gene>
    <name evidence="5" type="ORF">INP51_11595</name>
</gene>
<dbReference type="InterPro" id="IPR020449">
    <property type="entry name" value="Tscrpt_reg_AraC-type_HTH"/>
</dbReference>
<dbReference type="Proteomes" id="UP000593601">
    <property type="component" value="Chromosome"/>
</dbReference>
<keyword evidence="3" id="KW-0804">Transcription</keyword>
<dbReference type="PANTHER" id="PTHR43280:SF28">
    <property type="entry name" value="HTH-TYPE TRANSCRIPTIONAL ACTIVATOR RHAS"/>
    <property type="match status" value="1"/>
</dbReference>
<sequence>MNNKRINTHEDVLMPDKNIPVRAFYFEYNKPGELFDLHWHEHIEITYVIEGAMDVECEGHLFHTGAGEIIMINPYELHICSHIQVPLRLYCIIFNVEILKSGFFDMSESRYMQPILGKEIIFENSLGRNEQLAGHIVMAVNEMEKEESGYELAIKGNIMEILVILLRQYMVRVLTNSEREMKIKNNSRINNVVDYINHHYMENLTIEQIAEAAYISKFYLCKIFKKTLHQTVIEYLHDVRISHAKELLKETDMSISEVAFAVGFNDFSYFSRVYKRKTGVSPSKTKKQCEVHTTL</sequence>
<dbReference type="InterPro" id="IPR018062">
    <property type="entry name" value="HTH_AraC-typ_CS"/>
</dbReference>
<keyword evidence="1" id="KW-0805">Transcription regulation</keyword>
<dbReference type="GO" id="GO:0003700">
    <property type="term" value="F:DNA-binding transcription factor activity"/>
    <property type="evidence" value="ECO:0007669"/>
    <property type="project" value="InterPro"/>
</dbReference>
<keyword evidence="2" id="KW-0238">DNA-binding</keyword>
<dbReference type="InterPro" id="IPR018060">
    <property type="entry name" value="HTH_AraC"/>
</dbReference>
<dbReference type="Gene3D" id="2.60.120.10">
    <property type="entry name" value="Jelly Rolls"/>
    <property type="match status" value="1"/>
</dbReference>
<dbReference type="RefSeq" id="WP_193735006.1">
    <property type="nucleotide sequence ID" value="NZ_CP063304.1"/>
</dbReference>
<name>A0A7M2RF97_9FIRM</name>
<dbReference type="EMBL" id="CP063304">
    <property type="protein sequence ID" value="QOV18644.1"/>
    <property type="molecule type" value="Genomic_DNA"/>
</dbReference>
<evidence type="ECO:0000256" key="3">
    <source>
        <dbReference type="ARBA" id="ARBA00023163"/>
    </source>
</evidence>
<dbReference type="Gene3D" id="1.10.10.60">
    <property type="entry name" value="Homeodomain-like"/>
    <property type="match status" value="2"/>
</dbReference>
<evidence type="ECO:0000256" key="1">
    <source>
        <dbReference type="ARBA" id="ARBA00023015"/>
    </source>
</evidence>
<dbReference type="AlphaFoldDB" id="A0A7M2RF97"/>
<dbReference type="SUPFAM" id="SSF46689">
    <property type="entry name" value="Homeodomain-like"/>
    <property type="match status" value="2"/>
</dbReference>
<protein>
    <submittedName>
        <fullName evidence="5">AraC family transcriptional regulator</fullName>
    </submittedName>
</protein>
<dbReference type="PANTHER" id="PTHR43280">
    <property type="entry name" value="ARAC-FAMILY TRANSCRIPTIONAL REGULATOR"/>
    <property type="match status" value="1"/>
</dbReference>
<dbReference type="SUPFAM" id="SSF51215">
    <property type="entry name" value="Regulatory protein AraC"/>
    <property type="match status" value="1"/>
</dbReference>
<dbReference type="InterPro" id="IPR037923">
    <property type="entry name" value="HTH-like"/>
</dbReference>
<evidence type="ECO:0000313" key="6">
    <source>
        <dbReference type="Proteomes" id="UP000593601"/>
    </source>
</evidence>
<accession>A0A7M2RF97</accession>
<organism evidence="5 6">
    <name type="scientific">Blautia liquoris</name>
    <dbReference type="NCBI Taxonomy" id="2779518"/>
    <lineage>
        <taxon>Bacteria</taxon>
        <taxon>Bacillati</taxon>
        <taxon>Bacillota</taxon>
        <taxon>Clostridia</taxon>
        <taxon>Lachnospirales</taxon>
        <taxon>Lachnospiraceae</taxon>
        <taxon>Blautia</taxon>
    </lineage>
</organism>
<dbReference type="PROSITE" id="PS00041">
    <property type="entry name" value="HTH_ARAC_FAMILY_1"/>
    <property type="match status" value="1"/>
</dbReference>
<evidence type="ECO:0000259" key="4">
    <source>
        <dbReference type="PROSITE" id="PS01124"/>
    </source>
</evidence>
<evidence type="ECO:0000313" key="5">
    <source>
        <dbReference type="EMBL" id="QOV18644.1"/>
    </source>
</evidence>
<dbReference type="KEGG" id="bliq:INP51_11595"/>
<keyword evidence="6" id="KW-1185">Reference proteome</keyword>
<proteinExistence type="predicted"/>
<dbReference type="InterPro" id="IPR003313">
    <property type="entry name" value="AraC-bd"/>
</dbReference>
<dbReference type="SMART" id="SM00342">
    <property type="entry name" value="HTH_ARAC"/>
    <property type="match status" value="1"/>
</dbReference>
<dbReference type="Pfam" id="PF12833">
    <property type="entry name" value="HTH_18"/>
    <property type="match status" value="1"/>
</dbReference>
<feature type="domain" description="HTH araC/xylS-type" evidence="4">
    <location>
        <begin position="190"/>
        <end position="288"/>
    </location>
</feature>
<dbReference type="Pfam" id="PF02311">
    <property type="entry name" value="AraC_binding"/>
    <property type="match status" value="1"/>
</dbReference>
<evidence type="ECO:0000256" key="2">
    <source>
        <dbReference type="ARBA" id="ARBA00023125"/>
    </source>
</evidence>
<dbReference type="InterPro" id="IPR014710">
    <property type="entry name" value="RmlC-like_jellyroll"/>
</dbReference>
<dbReference type="PRINTS" id="PR00032">
    <property type="entry name" value="HTHARAC"/>
</dbReference>
<dbReference type="GO" id="GO:0043565">
    <property type="term" value="F:sequence-specific DNA binding"/>
    <property type="evidence" value="ECO:0007669"/>
    <property type="project" value="InterPro"/>
</dbReference>
<dbReference type="PROSITE" id="PS01124">
    <property type="entry name" value="HTH_ARAC_FAMILY_2"/>
    <property type="match status" value="1"/>
</dbReference>
<reference evidence="5 6" key="1">
    <citation type="submission" date="2020-10" db="EMBL/GenBank/DDBJ databases">
        <title>Blautia liquoris sp.nov., isolated from the mud in a fermentation cellar used for the production of Chinese strong-flavoured liquor.</title>
        <authorList>
            <person name="Lu L."/>
        </authorList>
    </citation>
    <scope>NUCLEOTIDE SEQUENCE [LARGE SCALE GENOMIC DNA]</scope>
    <source>
        <strain evidence="5 6">LZLJ-3</strain>
    </source>
</reference>
<dbReference type="InterPro" id="IPR009057">
    <property type="entry name" value="Homeodomain-like_sf"/>
</dbReference>